<comment type="caution">
    <text evidence="4">The sequence shown here is derived from an EMBL/GenBank/DDBJ whole genome shotgun (WGS) entry which is preliminary data.</text>
</comment>
<gene>
    <name evidence="4" type="ORF">HETSPECPRED_005513</name>
</gene>
<dbReference type="InterPro" id="IPR036864">
    <property type="entry name" value="Zn2-C6_fun-type_DNA-bd_sf"/>
</dbReference>
<feature type="region of interest" description="Disordered" evidence="2">
    <location>
        <begin position="456"/>
        <end position="502"/>
    </location>
</feature>
<feature type="region of interest" description="Disordered" evidence="2">
    <location>
        <begin position="671"/>
        <end position="722"/>
    </location>
</feature>
<dbReference type="PANTHER" id="PTHR47785">
    <property type="entry name" value="ZN(II)2CYS6 TRANSCRIPTION FACTOR (EUROFUNG)-RELATED-RELATED"/>
    <property type="match status" value="1"/>
</dbReference>
<evidence type="ECO:0000256" key="2">
    <source>
        <dbReference type="SAM" id="MobiDB-lite"/>
    </source>
</evidence>
<keyword evidence="1" id="KW-0539">Nucleus</keyword>
<evidence type="ECO:0000256" key="1">
    <source>
        <dbReference type="ARBA" id="ARBA00023242"/>
    </source>
</evidence>
<dbReference type="EMBL" id="CAJPDS010000035">
    <property type="protein sequence ID" value="CAF9924163.1"/>
    <property type="molecule type" value="Genomic_DNA"/>
</dbReference>
<feature type="compositionally biased region" description="Polar residues" evidence="2">
    <location>
        <begin position="378"/>
        <end position="389"/>
    </location>
</feature>
<feature type="compositionally biased region" description="Low complexity" evidence="2">
    <location>
        <begin position="393"/>
        <end position="403"/>
    </location>
</feature>
<evidence type="ECO:0000259" key="3">
    <source>
        <dbReference type="PROSITE" id="PS50048"/>
    </source>
</evidence>
<feature type="compositionally biased region" description="Basic and acidic residues" evidence="2">
    <location>
        <begin position="456"/>
        <end position="471"/>
    </location>
</feature>
<dbReference type="GO" id="GO:0008270">
    <property type="term" value="F:zinc ion binding"/>
    <property type="evidence" value="ECO:0007669"/>
    <property type="project" value="InterPro"/>
</dbReference>
<dbReference type="OrthoDB" id="5244761at2759"/>
<dbReference type="InterPro" id="IPR001138">
    <property type="entry name" value="Zn2Cys6_DnaBD"/>
</dbReference>
<dbReference type="AlphaFoldDB" id="A0A8H3FLP7"/>
<keyword evidence="5" id="KW-1185">Reference proteome</keyword>
<organism evidence="4 5">
    <name type="scientific">Heterodermia speciosa</name>
    <dbReference type="NCBI Taxonomy" id="116794"/>
    <lineage>
        <taxon>Eukaryota</taxon>
        <taxon>Fungi</taxon>
        <taxon>Dikarya</taxon>
        <taxon>Ascomycota</taxon>
        <taxon>Pezizomycotina</taxon>
        <taxon>Lecanoromycetes</taxon>
        <taxon>OSLEUM clade</taxon>
        <taxon>Lecanoromycetidae</taxon>
        <taxon>Caliciales</taxon>
        <taxon>Physciaceae</taxon>
        <taxon>Heterodermia</taxon>
    </lineage>
</organism>
<name>A0A8H3FLP7_9LECA</name>
<protein>
    <recommendedName>
        <fullName evidence="3">Zn(2)-C6 fungal-type domain-containing protein</fullName>
    </recommendedName>
</protein>
<evidence type="ECO:0000313" key="4">
    <source>
        <dbReference type="EMBL" id="CAF9924163.1"/>
    </source>
</evidence>
<reference evidence="4" key="1">
    <citation type="submission" date="2021-03" db="EMBL/GenBank/DDBJ databases">
        <authorList>
            <person name="Tagirdzhanova G."/>
        </authorList>
    </citation>
    <scope>NUCLEOTIDE SEQUENCE</scope>
</reference>
<dbReference type="PANTHER" id="PTHR47785:SF4">
    <property type="entry name" value="ZN(II)2CYS6 TRANSCRIPTION FACTOR (EUROFUNG)"/>
    <property type="match status" value="1"/>
</dbReference>
<feature type="domain" description="Zn(2)-C6 fungal-type" evidence="3">
    <location>
        <begin position="222"/>
        <end position="252"/>
    </location>
</feature>
<feature type="compositionally biased region" description="Basic and acidic residues" evidence="2">
    <location>
        <begin position="1"/>
        <end position="13"/>
    </location>
</feature>
<feature type="compositionally biased region" description="Low complexity" evidence="2">
    <location>
        <begin position="475"/>
        <end position="486"/>
    </location>
</feature>
<dbReference type="PROSITE" id="PS00463">
    <property type="entry name" value="ZN2_CY6_FUNGAL_1"/>
    <property type="match status" value="1"/>
</dbReference>
<feature type="compositionally biased region" description="Basic and acidic residues" evidence="2">
    <location>
        <begin position="338"/>
        <end position="349"/>
    </location>
</feature>
<feature type="compositionally biased region" description="Polar residues" evidence="2">
    <location>
        <begin position="353"/>
        <end position="364"/>
    </location>
</feature>
<sequence>MEEHGPEVKRPRLDTTYAASHRSHASHQHSIAPSHSYSPHTLPPRNSYPSGPPPPPASQYYETALEHDRALPHPSSAHPGYTPHSGHSTPVREQRQYAPDSNYTGRGSASAAKESPEGSYQQYPGGRPLNSADGHYHSSYASDSANHAVGYPNNDGTMNGHTHGLPMPTYSEVTPGSSGRPPEYDHSPVNLAQSGYPGSAYGTPSSSYNVQRMRKGNRATQACDVCRQRKAKCDEGRPKCSHCTENGLACNYQTVAPAKADRANQAIMDNLAAQDRKMESLDRRMGNFEAMVAPLPALQSSIDRIERFLLNSGSPRVPLGAVALDGQERRPSLGLRVQKSESPNRRVTPDQKMISSSLSQTPITRDTLVREPKVEASPSGSYTTASTEPISDPNCSNNTSNTVNVPVEHHTAAHRLLAWPAIKKLVDSQRTLRGLASDLEYVMRLEEDSGVLRVYGRGEGRSKREHGRADTGHQSASSPALSASSGRSDESPDPASPEGIWGAGFITPVTSPSMSHIPSEYPFDFSLNIHPSTLRSLLDTYLNNMHILHPFLDKNGLTRMVKKFSMRYNPTEQKLTTSLFSTASNMSVDALRGITTNHSKGGKRNHYDGYTHSFATEAGFAQSQPKQEVMFERSITTAIVLLVMALGRICEWKEPLPGVRHLNETRRFTNAGLHHSSPSNSNMQSPPSLSHGISPASSSSNALGPITDPSNSLPSPKSSPEELKRNVDIIPGLSYYAPATDILGNLHGSNDLLHVQAYLLAGLYMGQLARSFESFNWIAAACRACRFLVRDPSLGKESEPRKNQIKFAFWTCSQLESDILAELDLVRSGIQELREVQYPTGYVEPGEYSTWDCSETQIMAYYSGQIHIRNQLNDIQKDLYAPENIERATRGFRLRDALIENLDHWRKYVPPAIQWKDDDEPASNINAARLRAKYYGASYIIHRPFLRYALEHEIFSETASPGSMGPPHPMTLYERDQILKSCKTCVSAAIQSTIAFDRVMDKERLIVTNIFGTAHAQFGNILVLSATFKSRSTVLSRLISHEKLERLFDRTINFLRRLSPLSESLGRDAKILEALREVVFETKASGSSFSSMDI</sequence>
<dbReference type="SMART" id="SM00066">
    <property type="entry name" value="GAL4"/>
    <property type="match status" value="1"/>
</dbReference>
<dbReference type="PROSITE" id="PS50048">
    <property type="entry name" value="ZN2_CY6_FUNGAL_2"/>
    <property type="match status" value="1"/>
</dbReference>
<accession>A0A8H3FLP7</accession>
<dbReference type="Proteomes" id="UP000664521">
    <property type="component" value="Unassembled WGS sequence"/>
</dbReference>
<dbReference type="InterPro" id="IPR053181">
    <property type="entry name" value="EcdB-like_regulator"/>
</dbReference>
<dbReference type="Pfam" id="PF00172">
    <property type="entry name" value="Zn_clus"/>
    <property type="match status" value="1"/>
</dbReference>
<feature type="region of interest" description="Disordered" evidence="2">
    <location>
        <begin position="330"/>
        <end position="403"/>
    </location>
</feature>
<feature type="compositionally biased region" description="Low complexity" evidence="2">
    <location>
        <begin position="676"/>
        <end position="690"/>
    </location>
</feature>
<feature type="compositionally biased region" description="Low complexity" evidence="2">
    <location>
        <begin position="709"/>
        <end position="718"/>
    </location>
</feature>
<dbReference type="GO" id="GO:0000981">
    <property type="term" value="F:DNA-binding transcription factor activity, RNA polymerase II-specific"/>
    <property type="evidence" value="ECO:0007669"/>
    <property type="project" value="InterPro"/>
</dbReference>
<dbReference type="SUPFAM" id="SSF57701">
    <property type="entry name" value="Zn2/Cys6 DNA-binding domain"/>
    <property type="match status" value="1"/>
</dbReference>
<proteinExistence type="predicted"/>
<feature type="region of interest" description="Disordered" evidence="2">
    <location>
        <begin position="1"/>
        <end position="187"/>
    </location>
</feature>
<dbReference type="CDD" id="cd00067">
    <property type="entry name" value="GAL4"/>
    <property type="match status" value="1"/>
</dbReference>
<dbReference type="Gene3D" id="4.10.240.10">
    <property type="entry name" value="Zn(2)-C6 fungal-type DNA-binding domain"/>
    <property type="match status" value="1"/>
</dbReference>
<dbReference type="CDD" id="cd12148">
    <property type="entry name" value="fungal_TF_MHR"/>
    <property type="match status" value="1"/>
</dbReference>
<evidence type="ECO:0000313" key="5">
    <source>
        <dbReference type="Proteomes" id="UP000664521"/>
    </source>
</evidence>